<accession>A0A024XEN5</accession>
<evidence type="ECO:0000313" key="2">
    <source>
        <dbReference type="EMBL" id="ETW63904.1"/>
    </source>
</evidence>
<sequence length="79" mass="8822">MDSNININYDNYGPQNHNPLSVEEYTLRSRGNIDEPGVLSNMNSVSNISTSTNNIGTNTMNFNNSKDESDESDESDEFI</sequence>
<dbReference type="Proteomes" id="UP000030694">
    <property type="component" value="Unassembled WGS sequence"/>
</dbReference>
<proteinExistence type="predicted"/>
<name>A0A024XEN5_PLAFC</name>
<gene>
    <name evidence="2" type="ORF">PFMC_00284</name>
</gene>
<feature type="region of interest" description="Disordered" evidence="1">
    <location>
        <begin position="50"/>
        <end position="79"/>
    </location>
</feature>
<reference evidence="2 3" key="1">
    <citation type="submission" date="2013-02" db="EMBL/GenBank/DDBJ databases">
        <title>The Genome Annotation of Plasmodium falciparum CAMP/Malaysia.</title>
        <authorList>
            <consortium name="The Broad Institute Genome Sequencing Platform"/>
            <consortium name="The Broad Institute Genome Sequencing Center for Infectious Disease"/>
            <person name="Neafsey D."/>
            <person name="Hoffman S."/>
            <person name="Volkman S."/>
            <person name="Rosenthal P."/>
            <person name="Walker B."/>
            <person name="Young S.K."/>
            <person name="Zeng Q."/>
            <person name="Gargeya S."/>
            <person name="Fitzgerald M."/>
            <person name="Haas B."/>
            <person name="Abouelleil A."/>
            <person name="Allen A.W."/>
            <person name="Alvarado L."/>
            <person name="Arachchi H.M."/>
            <person name="Berlin A.M."/>
            <person name="Chapman S.B."/>
            <person name="Gainer-Dewar J."/>
            <person name="Goldberg J."/>
            <person name="Griggs A."/>
            <person name="Gujja S."/>
            <person name="Hansen M."/>
            <person name="Howarth C."/>
            <person name="Imamovic A."/>
            <person name="Ireland A."/>
            <person name="Larimer J."/>
            <person name="McCowan C."/>
            <person name="Murphy C."/>
            <person name="Pearson M."/>
            <person name="Poon T.W."/>
            <person name="Priest M."/>
            <person name="Roberts A."/>
            <person name="Saif S."/>
            <person name="Shea T."/>
            <person name="Sisk P."/>
            <person name="Sykes S."/>
            <person name="Wortman J."/>
            <person name="Nusbaum C."/>
            <person name="Birren B."/>
        </authorList>
    </citation>
    <scope>NUCLEOTIDE SEQUENCE [LARGE SCALE GENOMIC DNA]</scope>
    <source>
        <strain evidence="2 3">CAMP/Malaysia</strain>
    </source>
</reference>
<feature type="compositionally biased region" description="Low complexity" evidence="1">
    <location>
        <begin position="50"/>
        <end position="64"/>
    </location>
</feature>
<protein>
    <submittedName>
        <fullName evidence="2">Uncharacterized protein</fullName>
    </submittedName>
</protein>
<dbReference type="EMBL" id="KI927460">
    <property type="protein sequence ID" value="ETW63904.1"/>
    <property type="molecule type" value="Genomic_DNA"/>
</dbReference>
<evidence type="ECO:0000313" key="3">
    <source>
        <dbReference type="Proteomes" id="UP000030694"/>
    </source>
</evidence>
<feature type="compositionally biased region" description="Acidic residues" evidence="1">
    <location>
        <begin position="68"/>
        <end position="79"/>
    </location>
</feature>
<dbReference type="AlphaFoldDB" id="A0A024XEN5"/>
<reference evidence="2 3" key="2">
    <citation type="submission" date="2013-02" db="EMBL/GenBank/DDBJ databases">
        <title>The Genome Sequence of Plasmodium falciparum CAMP/Malaysia.</title>
        <authorList>
            <consortium name="The Broad Institute Genome Sequencing Platform"/>
            <consortium name="The Broad Institute Genome Sequencing Center for Infectious Disease"/>
            <person name="Neafsey D."/>
            <person name="Cheeseman I."/>
            <person name="Volkman S."/>
            <person name="Adams J."/>
            <person name="Walker B."/>
            <person name="Young S.K."/>
            <person name="Zeng Q."/>
            <person name="Gargeya S."/>
            <person name="Fitzgerald M."/>
            <person name="Haas B."/>
            <person name="Abouelleil A."/>
            <person name="Alvarado L."/>
            <person name="Arachchi H.M."/>
            <person name="Berlin A.M."/>
            <person name="Chapman S.B."/>
            <person name="Dewar J."/>
            <person name="Goldberg J."/>
            <person name="Griggs A."/>
            <person name="Gujja S."/>
            <person name="Hansen M."/>
            <person name="Howarth C."/>
            <person name="Imamovic A."/>
            <person name="Larimer J."/>
            <person name="McCowan C."/>
            <person name="Murphy C."/>
            <person name="Neiman D."/>
            <person name="Pearson M."/>
            <person name="Priest M."/>
            <person name="Roberts A."/>
            <person name="Saif S."/>
            <person name="Shea T."/>
            <person name="Sisk P."/>
            <person name="Sykes S."/>
            <person name="Wortman J."/>
            <person name="Nusbaum C."/>
            <person name="Birren B."/>
        </authorList>
    </citation>
    <scope>NUCLEOTIDE SEQUENCE [LARGE SCALE GENOMIC DNA]</scope>
    <source>
        <strain evidence="2 3">CAMP/Malaysia</strain>
    </source>
</reference>
<evidence type="ECO:0000256" key="1">
    <source>
        <dbReference type="SAM" id="MobiDB-lite"/>
    </source>
</evidence>
<organism evidence="2 3">
    <name type="scientific">Plasmodium falciparum (isolate Camp / Malaysia)</name>
    <dbReference type="NCBI Taxonomy" id="5835"/>
    <lineage>
        <taxon>Eukaryota</taxon>
        <taxon>Sar</taxon>
        <taxon>Alveolata</taxon>
        <taxon>Apicomplexa</taxon>
        <taxon>Aconoidasida</taxon>
        <taxon>Haemosporida</taxon>
        <taxon>Plasmodiidae</taxon>
        <taxon>Plasmodium</taxon>
        <taxon>Plasmodium (Laverania)</taxon>
    </lineage>
</organism>